<gene>
    <name evidence="1" type="ORF">J2R62_05290</name>
</gene>
<protein>
    <submittedName>
        <fullName evidence="1">DUF3581 domain-containing protein</fullName>
    </submittedName>
</protein>
<dbReference type="RefSeq" id="WP_010863839.1">
    <property type="nucleotide sequence ID" value="NZ_CP027852.1"/>
</dbReference>
<proteinExistence type="predicted"/>
<dbReference type="AlphaFoldDB" id="A0A2P1VLS0"/>
<organism evidence="1 2">
    <name type="scientific">Plesiomonas shigelloides</name>
    <name type="common">Aeromonas shigelloides</name>
    <dbReference type="NCBI Taxonomy" id="703"/>
    <lineage>
        <taxon>Bacteria</taxon>
        <taxon>Pseudomonadati</taxon>
        <taxon>Pseudomonadota</taxon>
        <taxon>Gammaproteobacteria</taxon>
        <taxon>Enterobacterales</taxon>
        <taxon>Enterobacteriaceae</taxon>
        <taxon>Plesiomonas</taxon>
    </lineage>
</organism>
<name>A0A2P1VLS0_PLESH</name>
<comment type="caution">
    <text evidence="1">The sequence shown here is derived from an EMBL/GenBank/DDBJ whole genome shotgun (WGS) entry which is preliminary data.</text>
</comment>
<reference evidence="1" key="1">
    <citation type="submission" date="2021-03" db="EMBL/GenBank/DDBJ databases">
        <title>Plesiomonas shigelloides zfcc0051, isolated from zebrafish feces.</title>
        <authorList>
            <person name="Vanderhoek Z."/>
            <person name="Gaulke C."/>
        </authorList>
    </citation>
    <scope>NUCLEOTIDE SEQUENCE</scope>
    <source>
        <strain evidence="1">Zfcc0051</strain>
    </source>
</reference>
<evidence type="ECO:0000313" key="2">
    <source>
        <dbReference type="Proteomes" id="UP000664658"/>
    </source>
</evidence>
<dbReference type="Proteomes" id="UP000664658">
    <property type="component" value="Unassembled WGS sequence"/>
</dbReference>
<evidence type="ECO:0000313" key="1">
    <source>
        <dbReference type="EMBL" id="MBO1107647.1"/>
    </source>
</evidence>
<accession>A0A2P1VLS0</accession>
<dbReference type="InterPro" id="IPR021974">
    <property type="entry name" value="DUF3581"/>
</dbReference>
<dbReference type="Pfam" id="PF12119">
    <property type="entry name" value="DUF3581"/>
    <property type="match status" value="1"/>
</dbReference>
<sequence>MFLQPYYQSAADSFHFSREQASHFAKRIAGDFNPIHDPDAKRFCVPGDLLFALIMSKIGLSQHMHFDFAGMVSDGVALSLNSEDQQLWCVTDDSGKNYLNVATSGETTFDSHITEQVIRSYVAFSGMNFPHIMVPLMEQTQHMIHPTRPLVIYESMSLEMSSLELARPSVRLSNASMDIEGKRGNVTLEFVFTENGKEVGMGRKRMVASGLIPYQQDAVNDLVSRFEQRKHAFLNQALVA</sequence>
<dbReference type="EMBL" id="JAFNAA010000004">
    <property type="protein sequence ID" value="MBO1107647.1"/>
    <property type="molecule type" value="Genomic_DNA"/>
</dbReference>